<feature type="region of interest" description="Disordered" evidence="5">
    <location>
        <begin position="1"/>
        <end position="41"/>
    </location>
</feature>
<evidence type="ECO:0000256" key="6">
    <source>
        <dbReference type="SAM" id="Phobius"/>
    </source>
</evidence>
<dbReference type="RefSeq" id="XP_047844761.1">
    <property type="nucleotide sequence ID" value="XM_047988763.1"/>
</dbReference>
<dbReference type="InterPro" id="IPR011701">
    <property type="entry name" value="MFS"/>
</dbReference>
<gene>
    <name evidence="8" type="ORF">JDV02_007282</name>
</gene>
<dbReference type="Gene3D" id="1.20.1250.20">
    <property type="entry name" value="MFS general substrate transporter like domains"/>
    <property type="match status" value="2"/>
</dbReference>
<keyword evidence="9" id="KW-1185">Reference proteome</keyword>
<reference evidence="8" key="1">
    <citation type="submission" date="2021-11" db="EMBL/GenBank/DDBJ databases">
        <title>Purpureocillium_takamizusanense_genome.</title>
        <authorList>
            <person name="Nguyen N.-H."/>
        </authorList>
    </citation>
    <scope>NUCLEOTIDE SEQUENCE</scope>
    <source>
        <strain evidence="8">PT3</strain>
    </source>
</reference>
<feature type="transmembrane region" description="Helical" evidence="6">
    <location>
        <begin position="366"/>
        <end position="384"/>
    </location>
</feature>
<feature type="transmembrane region" description="Helical" evidence="6">
    <location>
        <begin position="253"/>
        <end position="275"/>
    </location>
</feature>
<sequence length="587" mass="63127">MGAADASSVEQKSEHDAMSDSKQAMEKVASMPSETANVADEDERSVKLSGKTIMAVTAVCLIYFAQLTILVGVGAQGQTIAGHFNATDKVSWLSAPITIFTVVLCPMVSQACDYWGRKWFLTILVFIGALGALIIAQAKSINMIIAGVSVMGVAFGNQPLLHAVVSEVLPRRWRGYGQGGTAAANSMGSVFGVVVGAALNRTNDPTKDGFRTYFYIVMAVHIVAGLLTLVGYNPPPTKKQKEFRGRTMDKLRTLDWGGFALLAAGLTLFCLALSWSQNPYPWSEPHVCATFAVGMAFALGLVVYETWFVKEGMFHHGLFNMGRNFPICLFCIFTDGIAFFAANLYFAFEVNMLYEKDTMLVNARLVVWFVACIVGAMATGLWCARFRNARWLTVCALLLMTISFALFSKADRSTNNAVWGYAVPLGIGLGMSITTLVTIAQLSTPPGLIALASGLMISVRSIGATCGIAIYNAIFVAEMSHLGDNVAHAAISHGLNPQFVGQFIGALTSRNETLMAMIPNVTGEIIEAGADALVGTYNTGFDHVWIAAASFAALAALSAAFLYDPVKEFNMRVDAPMEEKSEEESVI</sequence>
<keyword evidence="3 6" id="KW-1133">Transmembrane helix</keyword>
<evidence type="ECO:0000259" key="7">
    <source>
        <dbReference type="PROSITE" id="PS50850"/>
    </source>
</evidence>
<feature type="transmembrane region" description="Helical" evidence="6">
    <location>
        <begin position="181"/>
        <end position="200"/>
    </location>
</feature>
<keyword evidence="2 6" id="KW-0812">Transmembrane</keyword>
<evidence type="ECO:0000256" key="5">
    <source>
        <dbReference type="SAM" id="MobiDB-lite"/>
    </source>
</evidence>
<comment type="subcellular location">
    <subcellularLocation>
        <location evidence="1">Membrane</location>
        <topology evidence="1">Multi-pass membrane protein</topology>
    </subcellularLocation>
</comment>
<proteinExistence type="predicted"/>
<evidence type="ECO:0000256" key="2">
    <source>
        <dbReference type="ARBA" id="ARBA00022692"/>
    </source>
</evidence>
<organism evidence="8 9">
    <name type="scientific">Purpureocillium takamizusanense</name>
    <dbReference type="NCBI Taxonomy" id="2060973"/>
    <lineage>
        <taxon>Eukaryota</taxon>
        <taxon>Fungi</taxon>
        <taxon>Dikarya</taxon>
        <taxon>Ascomycota</taxon>
        <taxon>Pezizomycotina</taxon>
        <taxon>Sordariomycetes</taxon>
        <taxon>Hypocreomycetidae</taxon>
        <taxon>Hypocreales</taxon>
        <taxon>Ophiocordycipitaceae</taxon>
        <taxon>Purpureocillium</taxon>
    </lineage>
</organism>
<dbReference type="SUPFAM" id="SSF103473">
    <property type="entry name" value="MFS general substrate transporter"/>
    <property type="match status" value="1"/>
</dbReference>
<feature type="transmembrane region" description="Helical" evidence="6">
    <location>
        <begin position="287"/>
        <end position="304"/>
    </location>
</feature>
<evidence type="ECO:0000313" key="9">
    <source>
        <dbReference type="Proteomes" id="UP000829364"/>
    </source>
</evidence>
<dbReference type="Pfam" id="PF07690">
    <property type="entry name" value="MFS_1"/>
    <property type="match status" value="1"/>
</dbReference>
<feature type="domain" description="Major facilitator superfamily (MFS) profile" evidence="7">
    <location>
        <begin position="52"/>
        <end position="567"/>
    </location>
</feature>
<evidence type="ECO:0000313" key="8">
    <source>
        <dbReference type="EMBL" id="UNI21280.1"/>
    </source>
</evidence>
<keyword evidence="4 6" id="KW-0472">Membrane</keyword>
<dbReference type="OrthoDB" id="2587356at2759"/>
<dbReference type="PANTHER" id="PTHR23501">
    <property type="entry name" value="MAJOR FACILITATOR SUPERFAMILY"/>
    <property type="match status" value="1"/>
</dbReference>
<evidence type="ECO:0000256" key="3">
    <source>
        <dbReference type="ARBA" id="ARBA00022989"/>
    </source>
</evidence>
<dbReference type="AlphaFoldDB" id="A0A9Q8QKD4"/>
<feature type="transmembrane region" description="Helical" evidence="6">
    <location>
        <begin position="212"/>
        <end position="232"/>
    </location>
</feature>
<dbReference type="PANTHER" id="PTHR23501:SF195">
    <property type="entry name" value="PEP5"/>
    <property type="match status" value="1"/>
</dbReference>
<feature type="transmembrane region" description="Helical" evidence="6">
    <location>
        <begin position="391"/>
        <end position="407"/>
    </location>
</feature>
<feature type="transmembrane region" description="Helical" evidence="6">
    <location>
        <begin position="544"/>
        <end position="563"/>
    </location>
</feature>
<protein>
    <recommendedName>
        <fullName evidence="7">Major facilitator superfamily (MFS) profile domain-containing protein</fullName>
    </recommendedName>
</protein>
<feature type="transmembrane region" description="Helical" evidence="6">
    <location>
        <begin position="93"/>
        <end position="112"/>
    </location>
</feature>
<dbReference type="PROSITE" id="PS50850">
    <property type="entry name" value="MFS"/>
    <property type="match status" value="1"/>
</dbReference>
<feature type="transmembrane region" description="Helical" evidence="6">
    <location>
        <begin position="119"/>
        <end position="138"/>
    </location>
</feature>
<feature type="compositionally biased region" description="Basic and acidic residues" evidence="5">
    <location>
        <begin position="11"/>
        <end position="25"/>
    </location>
</feature>
<name>A0A9Q8QKD4_9HYPO</name>
<feature type="transmembrane region" description="Helical" evidence="6">
    <location>
        <begin position="144"/>
        <end position="169"/>
    </location>
</feature>
<feature type="transmembrane region" description="Helical" evidence="6">
    <location>
        <begin position="447"/>
        <end position="474"/>
    </location>
</feature>
<feature type="transmembrane region" description="Helical" evidence="6">
    <location>
        <begin position="419"/>
        <end position="440"/>
    </location>
</feature>
<dbReference type="EMBL" id="CP086359">
    <property type="protein sequence ID" value="UNI21280.1"/>
    <property type="molecule type" value="Genomic_DNA"/>
</dbReference>
<dbReference type="InterPro" id="IPR020846">
    <property type="entry name" value="MFS_dom"/>
</dbReference>
<dbReference type="GeneID" id="72069230"/>
<feature type="transmembrane region" description="Helical" evidence="6">
    <location>
        <begin position="53"/>
        <end position="73"/>
    </location>
</feature>
<evidence type="ECO:0000256" key="1">
    <source>
        <dbReference type="ARBA" id="ARBA00004141"/>
    </source>
</evidence>
<dbReference type="InterPro" id="IPR036259">
    <property type="entry name" value="MFS_trans_sf"/>
</dbReference>
<dbReference type="GO" id="GO:0005886">
    <property type="term" value="C:plasma membrane"/>
    <property type="evidence" value="ECO:0007669"/>
    <property type="project" value="TreeGrafter"/>
</dbReference>
<dbReference type="GO" id="GO:0022857">
    <property type="term" value="F:transmembrane transporter activity"/>
    <property type="evidence" value="ECO:0007669"/>
    <property type="project" value="InterPro"/>
</dbReference>
<dbReference type="Proteomes" id="UP000829364">
    <property type="component" value="Chromosome 6"/>
</dbReference>
<accession>A0A9Q8QKD4</accession>
<feature type="transmembrane region" description="Helical" evidence="6">
    <location>
        <begin position="325"/>
        <end position="346"/>
    </location>
</feature>
<evidence type="ECO:0000256" key="4">
    <source>
        <dbReference type="ARBA" id="ARBA00023136"/>
    </source>
</evidence>
<dbReference type="KEGG" id="ptkz:JDV02_007282"/>